<keyword evidence="10" id="KW-1185">Reference proteome</keyword>
<keyword evidence="6" id="KW-0472">Membrane</keyword>
<dbReference type="InterPro" id="IPR003593">
    <property type="entry name" value="AAA+_ATPase"/>
</dbReference>
<dbReference type="Pfam" id="PF00498">
    <property type="entry name" value="FHA"/>
    <property type="match status" value="1"/>
</dbReference>
<dbReference type="PANTHER" id="PTHR22683:SF1">
    <property type="entry name" value="TYPE VII SECRETION SYSTEM PROTEIN ESSC"/>
    <property type="match status" value="1"/>
</dbReference>
<dbReference type="SUPFAM" id="SSF52540">
    <property type="entry name" value="P-loop containing nucleoside triphosphate hydrolases"/>
    <property type="match status" value="3"/>
</dbReference>
<evidence type="ECO:0000313" key="10">
    <source>
        <dbReference type="Proteomes" id="UP000199103"/>
    </source>
</evidence>
<dbReference type="SMART" id="SM00240">
    <property type="entry name" value="FHA"/>
    <property type="match status" value="1"/>
</dbReference>
<dbReference type="Gene3D" id="3.40.50.300">
    <property type="entry name" value="P-loop containing nucleotide triphosphate hydrolases"/>
    <property type="match status" value="3"/>
</dbReference>
<accession>A0A1H1XCK5</accession>
<feature type="domain" description="FHA" evidence="7">
    <location>
        <begin position="103"/>
        <end position="152"/>
    </location>
</feature>
<feature type="binding site" evidence="4">
    <location>
        <begin position="651"/>
        <end position="658"/>
    </location>
    <ligand>
        <name>ATP</name>
        <dbReference type="ChEBI" id="CHEBI:30616"/>
    </ligand>
</feature>
<dbReference type="Gene3D" id="2.60.200.20">
    <property type="match status" value="1"/>
</dbReference>
<reference evidence="9 10" key="1">
    <citation type="submission" date="2016-10" db="EMBL/GenBank/DDBJ databases">
        <authorList>
            <person name="de Groot N.N."/>
        </authorList>
    </citation>
    <scope>NUCLEOTIDE SEQUENCE [LARGE SCALE GENOMIC DNA]</scope>
    <source>
        <strain evidence="9 10">DSM 21800</strain>
    </source>
</reference>
<dbReference type="InterPro" id="IPR002543">
    <property type="entry name" value="FtsK_dom"/>
</dbReference>
<dbReference type="EMBL" id="LT629772">
    <property type="protein sequence ID" value="SDT06781.1"/>
    <property type="molecule type" value="Genomic_DNA"/>
</dbReference>
<dbReference type="PROSITE" id="PS50006">
    <property type="entry name" value="FHA_DOMAIN"/>
    <property type="match status" value="1"/>
</dbReference>
<evidence type="ECO:0000259" key="7">
    <source>
        <dbReference type="PROSITE" id="PS50006"/>
    </source>
</evidence>
<name>A0A1H1XCK5_9ACTN</name>
<dbReference type="Proteomes" id="UP000199103">
    <property type="component" value="Chromosome I"/>
</dbReference>
<proteinExistence type="predicted"/>
<dbReference type="SUPFAM" id="SSF49879">
    <property type="entry name" value="SMAD/FHA domain"/>
    <property type="match status" value="1"/>
</dbReference>
<evidence type="ECO:0000256" key="3">
    <source>
        <dbReference type="ARBA" id="ARBA00022840"/>
    </source>
</evidence>
<keyword evidence="3 4" id="KW-0067">ATP-binding</keyword>
<dbReference type="InterPro" id="IPR050206">
    <property type="entry name" value="FtsK/SpoIIIE/SftA"/>
</dbReference>
<organism evidence="9 10">
    <name type="scientific">Microlunatus soli</name>
    <dbReference type="NCBI Taxonomy" id="630515"/>
    <lineage>
        <taxon>Bacteria</taxon>
        <taxon>Bacillati</taxon>
        <taxon>Actinomycetota</taxon>
        <taxon>Actinomycetes</taxon>
        <taxon>Propionibacteriales</taxon>
        <taxon>Propionibacteriaceae</taxon>
        <taxon>Microlunatus</taxon>
    </lineage>
</organism>
<dbReference type="PROSITE" id="PS50901">
    <property type="entry name" value="FTSK"/>
    <property type="match status" value="2"/>
</dbReference>
<evidence type="ECO:0000256" key="1">
    <source>
        <dbReference type="ARBA" id="ARBA00022553"/>
    </source>
</evidence>
<dbReference type="GO" id="GO:0005524">
    <property type="term" value="F:ATP binding"/>
    <property type="evidence" value="ECO:0007669"/>
    <property type="project" value="UniProtKB-UniRule"/>
</dbReference>
<dbReference type="PANTHER" id="PTHR22683">
    <property type="entry name" value="SPORULATION PROTEIN RELATED"/>
    <property type="match status" value="1"/>
</dbReference>
<gene>
    <name evidence="9" type="ORF">SAMN04489812_4017</name>
</gene>
<dbReference type="RefSeq" id="WP_091527198.1">
    <property type="nucleotide sequence ID" value="NZ_LT629772.1"/>
</dbReference>
<dbReference type="STRING" id="630515.SAMN04489812_4017"/>
<keyword evidence="6" id="KW-1133">Transmembrane helix</keyword>
<feature type="region of interest" description="Disordered" evidence="5">
    <location>
        <begin position="184"/>
        <end position="222"/>
    </location>
</feature>
<keyword evidence="6" id="KW-0812">Transmembrane</keyword>
<feature type="binding site" evidence="4">
    <location>
        <begin position="995"/>
        <end position="1002"/>
    </location>
    <ligand>
        <name>ATP</name>
        <dbReference type="ChEBI" id="CHEBI:30616"/>
    </ligand>
</feature>
<dbReference type="SMART" id="SM00382">
    <property type="entry name" value="AAA"/>
    <property type="match status" value="3"/>
</dbReference>
<evidence type="ECO:0000313" key="9">
    <source>
        <dbReference type="EMBL" id="SDT06781.1"/>
    </source>
</evidence>
<dbReference type="InterPro" id="IPR027417">
    <property type="entry name" value="P-loop_NTPase"/>
</dbReference>
<dbReference type="InterPro" id="IPR000253">
    <property type="entry name" value="FHA_dom"/>
</dbReference>
<sequence length="1433" mass="152873">MRLLIDINGARHEVELDRFAPSATLADLIIESSGEVPPDDAVLYVDDDPHPVDTPISSAVLLEGSVLAQTATVRARPIGGWSATLAGGLDAGRVVALPAERPLVIGRSPQADLTVDSVSTSWNHVSISREGDGARVRDAGSTNGTLVNGTKVGEDGVLVDDLAVIIAGGVVVLLRKDLGEDRAPEPGSLHNLTPAGTAPFNRPPRPGRPADPDSVEPPERKEIASATRFSIITVIAPLILAGAMVAIMGSPQYAMFAILSPIMGIGSWLEQKHRRAKNLKEEDERFGKAIDTFRDELQAAAADASRRSYIERPDPATVLRRAALPTTTMWQCRPAAKDFLVLHGGVGDVPWVPPVENRSGRKLEDKVRKTMQASRRPASAVEIDLSDAGVVGIVGNRAGALSLARSLLSQASIHCGPADLTIGVFCDAGRDEDWGWSSWLPQMRRHGGSSGDRWLSDNRGRSEEMLRSLRDSIDGHPTPAVLLVLDSDVLTEGRNAPARTLLGHGRGEQDRDRQKPLHKVSGIVVASSEDQLPAACTVVVTVGDDASATVTRPGDLTTVDDVVLAGISIETAYRGAMDLARFDDPELVVPGAALPSLVRLPPLLDLEDLSVEAVRRSWRESRGVSTPIGIGESGGFALDLVRDGPHGLVGGTTGSGKSEFLRSLVTGLAMRNDPTKLTFILIDFKGGAAFATCERLPHTIGTVSNLDEQLANRALRALEAEMEYRQRAFAAAGEGVDNLDEYLATNPAEPMPRLLLVVDEFAMLAKEYPDVLSSLVSVGAVGRTLGVHMILATQRPAGVVNDDILANTNMRVALRVQSRDDSMNVIGVPDASAISRQQQGRAYVKLGQDDITPVQTALVTGVSEQQTTTRLEVHPVSFGRIEKSATPQQQITSDETDLDRLIDAVVAANADAGLAPPRPVWPEPLGERVRLAGFESRPEQDESSDQDLEPVAELPVVGGVTDRMHVSFAISDDPDHQRQIPAGWDMDRGNLLMMGIPGSGTSTGLSTVALTLASAMSPDDLDIVILDMGSGDLAPLADLPHTTGYVKSGSGAREQQVRFLRYARAEVDRRKADPNGNRRVLVLVDGLAALREEFQDFEGMTLLEGLFRAYADGPDVGMSFAASTSRARMVPPAIDEVTTQKWLFRLADQYDYATAGLKPQDAPHAVAGRCVLAETKLQTHVATPDLGLAEAVAAVQQKWRGAHRKPDAVGQLPDNITVAELGAKAHVDGEPWLLPVGIREVDLEPQLLELYEGEHAMIAGPARSGKSTLLLSIAESIRTADPSIQIWGICDRRSPLGSSPLLDRVGVGADDVPAVLAAARIHTGRLVLLIDDAERFEDTDEAIANLLAAGLSGFFVIAAGRSDDLRSMYGHWTKTVQKSRCGVVLQPNVDFDGELIGVNLPRRAPVAMTPGRGYAGVAGSVALVQTSSPTPAT</sequence>
<feature type="transmembrane region" description="Helical" evidence="6">
    <location>
        <begin position="229"/>
        <end position="247"/>
    </location>
</feature>
<keyword evidence="2 4" id="KW-0547">Nucleotide-binding</keyword>
<dbReference type="CDD" id="cd00060">
    <property type="entry name" value="FHA"/>
    <property type="match status" value="1"/>
</dbReference>
<dbReference type="GO" id="GO:0003677">
    <property type="term" value="F:DNA binding"/>
    <property type="evidence" value="ECO:0007669"/>
    <property type="project" value="InterPro"/>
</dbReference>
<evidence type="ECO:0000259" key="8">
    <source>
        <dbReference type="PROSITE" id="PS50901"/>
    </source>
</evidence>
<feature type="domain" description="FtsK" evidence="8">
    <location>
        <begin position="633"/>
        <end position="823"/>
    </location>
</feature>
<evidence type="ECO:0000256" key="2">
    <source>
        <dbReference type="ARBA" id="ARBA00022741"/>
    </source>
</evidence>
<dbReference type="Pfam" id="PF01580">
    <property type="entry name" value="FtsK_SpoIIIE"/>
    <property type="match status" value="2"/>
</dbReference>
<evidence type="ECO:0000256" key="5">
    <source>
        <dbReference type="SAM" id="MobiDB-lite"/>
    </source>
</evidence>
<feature type="domain" description="FtsK" evidence="8">
    <location>
        <begin position="979"/>
        <end position="1153"/>
    </location>
</feature>
<evidence type="ECO:0000256" key="6">
    <source>
        <dbReference type="SAM" id="Phobius"/>
    </source>
</evidence>
<dbReference type="OrthoDB" id="9807790at2"/>
<keyword evidence="1" id="KW-0597">Phosphoprotein</keyword>
<dbReference type="InterPro" id="IPR008984">
    <property type="entry name" value="SMAD_FHA_dom_sf"/>
</dbReference>
<evidence type="ECO:0000256" key="4">
    <source>
        <dbReference type="PROSITE-ProRule" id="PRU00289"/>
    </source>
</evidence>
<dbReference type="CDD" id="cd01127">
    <property type="entry name" value="TrwB_TraG_TraD_VirD4"/>
    <property type="match status" value="1"/>
</dbReference>
<protein>
    <submittedName>
        <fullName evidence="9">DNA segregation ATPase FtsK/SpoIIIE, S-DNA-T family</fullName>
    </submittedName>
</protein>